<reference evidence="1" key="1">
    <citation type="submission" date="2023-03" db="EMBL/GenBank/DDBJ databases">
        <title>Massive genome expansion in bonnet fungi (Mycena s.s.) driven by repeated elements and novel gene families across ecological guilds.</title>
        <authorList>
            <consortium name="Lawrence Berkeley National Laboratory"/>
            <person name="Harder C.B."/>
            <person name="Miyauchi S."/>
            <person name="Viragh M."/>
            <person name="Kuo A."/>
            <person name="Thoen E."/>
            <person name="Andreopoulos B."/>
            <person name="Lu D."/>
            <person name="Skrede I."/>
            <person name="Drula E."/>
            <person name="Henrissat B."/>
            <person name="Morin E."/>
            <person name="Kohler A."/>
            <person name="Barry K."/>
            <person name="LaButti K."/>
            <person name="Morin E."/>
            <person name="Salamov A."/>
            <person name="Lipzen A."/>
            <person name="Mereny Z."/>
            <person name="Hegedus B."/>
            <person name="Baldrian P."/>
            <person name="Stursova M."/>
            <person name="Weitz H."/>
            <person name="Taylor A."/>
            <person name="Grigoriev I.V."/>
            <person name="Nagy L.G."/>
            <person name="Martin F."/>
            <person name="Kauserud H."/>
        </authorList>
    </citation>
    <scope>NUCLEOTIDE SEQUENCE</scope>
    <source>
        <strain evidence="1">CBHHK002</strain>
    </source>
</reference>
<accession>A0AAD6Z0T4</accession>
<dbReference type="Proteomes" id="UP001218218">
    <property type="component" value="Unassembled WGS sequence"/>
</dbReference>
<gene>
    <name evidence="1" type="ORF">DFH08DRAFT_71648</name>
</gene>
<sequence length="204" mass="23264">MRLTEVCQAQYPSRLVRKVYGEKLRMRGAINPALESTKKVLAEDHRKQLNQPSRLGRRKLGRIDEMEDWVVSASALGSPADGLETGEVEQQEGYAVTEKAATRYEVCLLDIARPGKQRSRKKGKSMGTPTISRVIDMEFTERWESESELWVDTEDWDWAGLSEGWEIPAGEYGEDEWEEVYIAGQECDRAPQKLYSGVLRGTEY</sequence>
<dbReference type="EMBL" id="JARIHO010000113">
    <property type="protein sequence ID" value="KAJ7302663.1"/>
    <property type="molecule type" value="Genomic_DNA"/>
</dbReference>
<proteinExistence type="predicted"/>
<dbReference type="AlphaFoldDB" id="A0AAD6Z0T4"/>
<name>A0AAD6Z0T4_9AGAR</name>
<protein>
    <submittedName>
        <fullName evidence="1">Uncharacterized protein</fullName>
    </submittedName>
</protein>
<keyword evidence="2" id="KW-1185">Reference proteome</keyword>
<evidence type="ECO:0000313" key="1">
    <source>
        <dbReference type="EMBL" id="KAJ7302663.1"/>
    </source>
</evidence>
<evidence type="ECO:0000313" key="2">
    <source>
        <dbReference type="Proteomes" id="UP001218218"/>
    </source>
</evidence>
<organism evidence="1 2">
    <name type="scientific">Mycena albidolilacea</name>
    <dbReference type="NCBI Taxonomy" id="1033008"/>
    <lineage>
        <taxon>Eukaryota</taxon>
        <taxon>Fungi</taxon>
        <taxon>Dikarya</taxon>
        <taxon>Basidiomycota</taxon>
        <taxon>Agaricomycotina</taxon>
        <taxon>Agaricomycetes</taxon>
        <taxon>Agaricomycetidae</taxon>
        <taxon>Agaricales</taxon>
        <taxon>Marasmiineae</taxon>
        <taxon>Mycenaceae</taxon>
        <taxon>Mycena</taxon>
    </lineage>
</organism>
<comment type="caution">
    <text evidence="1">The sequence shown here is derived from an EMBL/GenBank/DDBJ whole genome shotgun (WGS) entry which is preliminary data.</text>
</comment>